<dbReference type="EMBL" id="CAJNRF010011139">
    <property type="protein sequence ID" value="CAF2128798.1"/>
    <property type="molecule type" value="Genomic_DNA"/>
</dbReference>
<dbReference type="EMBL" id="CAJNRG010009860">
    <property type="protein sequence ID" value="CAF2117451.1"/>
    <property type="molecule type" value="Genomic_DNA"/>
</dbReference>
<dbReference type="CDD" id="cd02440">
    <property type="entry name" value="AdoMet_MTases"/>
    <property type="match status" value="1"/>
</dbReference>
<sequence length="510" mass="58165">METATSKTAAATYDPKNICELLRRDGYVHLRKWVDPADVRSAVRAINFEIGEGISREEIELMRVNTISFGTDRLRHSQPITNLLYKTRAFKLVQELYGAENIFLPDYYVQIALRFPQDVGNDIISYLPWHLDNVQPGGVKGFGLIVGVFLNDTLQPDSGNFTVFPGGHRTLEAHFRNTAYSMSLYRHKYGKIIVPNIDIGDQHQILANAGDIVICHHQMPHRAAPNISPHIRMAVFFRIYHKHLPFEHPVDCNLRYLAITNLWAVGWTGIKSIEEGDESLVDADVPSLCDCSKRSVPTDIGTMLINPDLSIPWIRGSKCSGSFQFWESTRRFITDSINQSGTLLDIGCANGFLLASLCYWLEQKSLSVIPYGIECDPSVLQCRRLFPNQYELGHFIQIDLETFLSAPTHEAPAFPERFDFIYWNVWVENYDLEAEIEQNILCKLYQMVSSKGKLLLGLYGTKPQNDEKLEKIKRVMFRRFPYVNNSHVQVLSSLNHSHNLLSIDAINQNN</sequence>
<feature type="domain" description="Fe2OG dioxygenase" evidence="1">
    <location>
        <begin position="105"/>
        <end position="241"/>
    </location>
</feature>
<evidence type="ECO:0000259" key="1">
    <source>
        <dbReference type="PROSITE" id="PS51471"/>
    </source>
</evidence>
<protein>
    <recommendedName>
        <fullName evidence="1">Fe2OG dioxygenase domain-containing protein</fullName>
    </recommendedName>
</protein>
<dbReference type="Gene3D" id="3.40.50.150">
    <property type="entry name" value="Vaccinia Virus protein VP39"/>
    <property type="match status" value="1"/>
</dbReference>
<dbReference type="PROSITE" id="PS51471">
    <property type="entry name" value="FE2OG_OXY"/>
    <property type="match status" value="1"/>
</dbReference>
<dbReference type="InterPro" id="IPR005123">
    <property type="entry name" value="Oxoglu/Fe-dep_dioxygenase_dom"/>
</dbReference>
<organism evidence="3 4">
    <name type="scientific">Rotaria magnacalcarata</name>
    <dbReference type="NCBI Taxonomy" id="392030"/>
    <lineage>
        <taxon>Eukaryota</taxon>
        <taxon>Metazoa</taxon>
        <taxon>Spiralia</taxon>
        <taxon>Gnathifera</taxon>
        <taxon>Rotifera</taxon>
        <taxon>Eurotatoria</taxon>
        <taxon>Bdelloidea</taxon>
        <taxon>Philodinida</taxon>
        <taxon>Philodinidae</taxon>
        <taxon>Rotaria</taxon>
    </lineage>
</organism>
<accession>A0A816W5G9</accession>
<name>A0A816W5G9_9BILA</name>
<dbReference type="InterPro" id="IPR008775">
    <property type="entry name" value="Phytyl_CoA_dOase-like"/>
</dbReference>
<dbReference type="Pfam" id="PF05721">
    <property type="entry name" value="PhyH"/>
    <property type="match status" value="1"/>
</dbReference>
<dbReference type="Gene3D" id="2.60.120.620">
    <property type="entry name" value="q2cbj1_9rhob like domain"/>
    <property type="match status" value="1"/>
</dbReference>
<comment type="caution">
    <text evidence="3">The sequence shown here is derived from an EMBL/GenBank/DDBJ whole genome shotgun (WGS) entry which is preliminary data.</text>
</comment>
<dbReference type="SUPFAM" id="SSF51197">
    <property type="entry name" value="Clavaminate synthase-like"/>
    <property type="match status" value="1"/>
</dbReference>
<dbReference type="SUPFAM" id="SSF53335">
    <property type="entry name" value="S-adenosyl-L-methionine-dependent methyltransferases"/>
    <property type="match status" value="1"/>
</dbReference>
<evidence type="ECO:0000313" key="3">
    <source>
        <dbReference type="EMBL" id="CAF2128798.1"/>
    </source>
</evidence>
<proteinExistence type="predicted"/>
<dbReference type="Proteomes" id="UP000663887">
    <property type="component" value="Unassembled WGS sequence"/>
</dbReference>
<gene>
    <name evidence="3" type="ORF">WKI299_LOCUS25920</name>
    <name evidence="2" type="ORF">XDN619_LOCUS21898</name>
</gene>
<evidence type="ECO:0000313" key="2">
    <source>
        <dbReference type="EMBL" id="CAF2117451.1"/>
    </source>
</evidence>
<dbReference type="Proteomes" id="UP000663856">
    <property type="component" value="Unassembled WGS sequence"/>
</dbReference>
<evidence type="ECO:0000313" key="4">
    <source>
        <dbReference type="Proteomes" id="UP000663856"/>
    </source>
</evidence>
<dbReference type="InterPro" id="IPR029063">
    <property type="entry name" value="SAM-dependent_MTases_sf"/>
</dbReference>
<reference evidence="3" key="1">
    <citation type="submission" date="2021-02" db="EMBL/GenBank/DDBJ databases">
        <authorList>
            <person name="Nowell W R."/>
        </authorList>
    </citation>
    <scope>NUCLEOTIDE SEQUENCE</scope>
</reference>
<dbReference type="AlphaFoldDB" id="A0A816W5G9"/>